<proteinExistence type="predicted"/>
<comment type="caution">
    <text evidence="4">The sequence shown here is derived from an EMBL/GenBank/DDBJ whole genome shotgun (WGS) entry which is preliminary data.</text>
</comment>
<dbReference type="InterPro" id="IPR008979">
    <property type="entry name" value="Galactose-bd-like_sf"/>
</dbReference>
<keyword evidence="5" id="KW-1185">Reference proteome</keyword>
<dbReference type="SUPFAM" id="SSF49785">
    <property type="entry name" value="Galactose-binding domain-like"/>
    <property type="match status" value="1"/>
</dbReference>
<keyword evidence="2" id="KW-0326">Glycosidase</keyword>
<dbReference type="InterPro" id="IPR054593">
    <property type="entry name" value="Beta-mannosidase-like_N2"/>
</dbReference>
<name>A0A8H3F5N2_9LECA</name>
<dbReference type="InterPro" id="IPR050887">
    <property type="entry name" value="Beta-mannosidase_GH2"/>
</dbReference>
<dbReference type="GO" id="GO:0004567">
    <property type="term" value="F:beta-mannosidase activity"/>
    <property type="evidence" value="ECO:0007669"/>
    <property type="project" value="TreeGrafter"/>
</dbReference>
<dbReference type="Gene3D" id="2.60.120.260">
    <property type="entry name" value="Galactose-binding domain-like"/>
    <property type="match status" value="1"/>
</dbReference>
<evidence type="ECO:0000259" key="3">
    <source>
        <dbReference type="Pfam" id="PF22666"/>
    </source>
</evidence>
<evidence type="ECO:0000256" key="1">
    <source>
        <dbReference type="ARBA" id="ARBA00022801"/>
    </source>
</evidence>
<feature type="domain" description="Beta-mannosidase-like galactose-binding" evidence="3">
    <location>
        <begin position="24"/>
        <end position="180"/>
    </location>
</feature>
<sequence>MDFPDIHAPGTTIQRRVISLNRDWVFQQGNDPAFEPRLVQRLPTNVHLDLMHHGIISDPFVGQNEEDCQRVGMVPWVYRLSFLSPHVSTEKVVLAFDGLDTFATVTLNKKQILKTENMFIPERVDVTRLLVCKGQNTLEIEFASAFLTGKRLLERYPDHHWGCWNGDPSRLAVRKAQYHYVNQA</sequence>
<protein>
    <recommendedName>
        <fullName evidence="3">Beta-mannosidase-like galactose-binding domain-containing protein</fullName>
    </recommendedName>
</protein>
<dbReference type="AlphaFoldDB" id="A0A8H3F5N2"/>
<evidence type="ECO:0000313" key="5">
    <source>
        <dbReference type="Proteomes" id="UP000664521"/>
    </source>
</evidence>
<dbReference type="OrthoDB" id="2866996at2759"/>
<dbReference type="Proteomes" id="UP000664521">
    <property type="component" value="Unassembled WGS sequence"/>
</dbReference>
<keyword evidence="1" id="KW-0378">Hydrolase</keyword>
<organism evidence="4 5">
    <name type="scientific">Heterodermia speciosa</name>
    <dbReference type="NCBI Taxonomy" id="116794"/>
    <lineage>
        <taxon>Eukaryota</taxon>
        <taxon>Fungi</taxon>
        <taxon>Dikarya</taxon>
        <taxon>Ascomycota</taxon>
        <taxon>Pezizomycotina</taxon>
        <taxon>Lecanoromycetes</taxon>
        <taxon>OSLEUM clade</taxon>
        <taxon>Lecanoromycetidae</taxon>
        <taxon>Caliciales</taxon>
        <taxon>Physciaceae</taxon>
        <taxon>Heterodermia</taxon>
    </lineage>
</organism>
<evidence type="ECO:0000313" key="4">
    <source>
        <dbReference type="EMBL" id="CAF9918439.1"/>
    </source>
</evidence>
<gene>
    <name evidence="4" type="ORF">HETSPECPRED_003757</name>
</gene>
<evidence type="ECO:0000256" key="2">
    <source>
        <dbReference type="ARBA" id="ARBA00023295"/>
    </source>
</evidence>
<dbReference type="PANTHER" id="PTHR43730:SF1">
    <property type="entry name" value="BETA-MANNOSIDASE"/>
    <property type="match status" value="1"/>
</dbReference>
<dbReference type="PANTHER" id="PTHR43730">
    <property type="entry name" value="BETA-MANNOSIDASE"/>
    <property type="match status" value="1"/>
</dbReference>
<dbReference type="EMBL" id="CAJPDS010000022">
    <property type="protein sequence ID" value="CAF9918439.1"/>
    <property type="molecule type" value="Genomic_DNA"/>
</dbReference>
<reference evidence="4" key="1">
    <citation type="submission" date="2021-03" db="EMBL/GenBank/DDBJ databases">
        <authorList>
            <person name="Tagirdzhanova G."/>
        </authorList>
    </citation>
    <scope>NUCLEOTIDE SEQUENCE</scope>
</reference>
<dbReference type="Pfam" id="PF22666">
    <property type="entry name" value="Glyco_hydro_2_N2"/>
    <property type="match status" value="1"/>
</dbReference>
<dbReference type="GO" id="GO:0006516">
    <property type="term" value="P:glycoprotein catabolic process"/>
    <property type="evidence" value="ECO:0007669"/>
    <property type="project" value="TreeGrafter"/>
</dbReference>
<accession>A0A8H3F5N2</accession>